<sequence>MADLITTDLEFAESTEPITEYPGYAGFVRVRTFKKSEHTIFLVVVADENAATIIFNFYSTMDMNFISGYGLFCAYPELTLNKLSYVNPAARDPSNDGHQFKRLNAKLRHRGFIHYIHLHEHDKWRDHLCGESKYCPLTLRSMHDQESLFIPFASTSTESAGPAMYDGVHSVIWALGGPPCSGEGLYHGLVTLSVPVYQAQHGQYTPLKFSRQLRIVLDDVTMWQQSTSVKQ</sequence>
<dbReference type="AlphaFoldDB" id="A0AAW0C433"/>
<reference evidence="1 2" key="1">
    <citation type="journal article" date="2024" name="J Genomics">
        <title>Draft genome sequencing and assembly of Favolaschia claudopus CIRM-BRFM 2984 isolated from oak limbs.</title>
        <authorList>
            <person name="Navarro D."/>
            <person name="Drula E."/>
            <person name="Chaduli D."/>
            <person name="Cazenave R."/>
            <person name="Ahrendt S."/>
            <person name="Wang J."/>
            <person name="Lipzen A."/>
            <person name="Daum C."/>
            <person name="Barry K."/>
            <person name="Grigoriev I.V."/>
            <person name="Favel A."/>
            <person name="Rosso M.N."/>
            <person name="Martin F."/>
        </authorList>
    </citation>
    <scope>NUCLEOTIDE SEQUENCE [LARGE SCALE GENOMIC DNA]</scope>
    <source>
        <strain evidence="1 2">CIRM-BRFM 2984</strain>
    </source>
</reference>
<dbReference type="EMBL" id="JAWWNJ010000023">
    <property type="protein sequence ID" value="KAK7033320.1"/>
    <property type="molecule type" value="Genomic_DNA"/>
</dbReference>
<keyword evidence="2" id="KW-1185">Reference proteome</keyword>
<evidence type="ECO:0000313" key="2">
    <source>
        <dbReference type="Proteomes" id="UP001362999"/>
    </source>
</evidence>
<organism evidence="1 2">
    <name type="scientific">Favolaschia claudopus</name>
    <dbReference type="NCBI Taxonomy" id="2862362"/>
    <lineage>
        <taxon>Eukaryota</taxon>
        <taxon>Fungi</taxon>
        <taxon>Dikarya</taxon>
        <taxon>Basidiomycota</taxon>
        <taxon>Agaricomycotina</taxon>
        <taxon>Agaricomycetes</taxon>
        <taxon>Agaricomycetidae</taxon>
        <taxon>Agaricales</taxon>
        <taxon>Marasmiineae</taxon>
        <taxon>Mycenaceae</taxon>
        <taxon>Favolaschia</taxon>
    </lineage>
</organism>
<protein>
    <submittedName>
        <fullName evidence="1">Uncharacterized protein</fullName>
    </submittedName>
</protein>
<accession>A0AAW0C433</accession>
<evidence type="ECO:0000313" key="1">
    <source>
        <dbReference type="EMBL" id="KAK7033320.1"/>
    </source>
</evidence>
<gene>
    <name evidence="1" type="ORF">R3P38DRAFT_2773737</name>
</gene>
<name>A0AAW0C433_9AGAR</name>
<dbReference type="Proteomes" id="UP001362999">
    <property type="component" value="Unassembled WGS sequence"/>
</dbReference>
<comment type="caution">
    <text evidence="1">The sequence shown here is derived from an EMBL/GenBank/DDBJ whole genome shotgun (WGS) entry which is preliminary data.</text>
</comment>
<proteinExistence type="predicted"/>